<protein>
    <submittedName>
        <fullName evidence="3">Uncharacterized protein</fullName>
    </submittedName>
</protein>
<keyword evidence="4" id="KW-1185">Reference proteome</keyword>
<evidence type="ECO:0000256" key="1">
    <source>
        <dbReference type="SAM" id="Phobius"/>
    </source>
</evidence>
<feature type="chain" id="PRO_5040202951" evidence="2">
    <location>
        <begin position="20"/>
        <end position="304"/>
    </location>
</feature>
<feature type="transmembrane region" description="Helical" evidence="1">
    <location>
        <begin position="241"/>
        <end position="265"/>
    </location>
</feature>
<dbReference type="AlphaFoldDB" id="A0A9P0Q1I4"/>
<evidence type="ECO:0000313" key="3">
    <source>
        <dbReference type="EMBL" id="CAH2007112.1"/>
    </source>
</evidence>
<keyword evidence="1" id="KW-1133">Transmembrane helix</keyword>
<keyword evidence="1" id="KW-0472">Membrane</keyword>
<feature type="transmembrane region" description="Helical" evidence="1">
    <location>
        <begin position="111"/>
        <end position="134"/>
    </location>
</feature>
<comment type="caution">
    <text evidence="3">The sequence shown here is derived from an EMBL/GenBank/DDBJ whole genome shotgun (WGS) entry which is preliminary data.</text>
</comment>
<reference evidence="3" key="1">
    <citation type="submission" date="2022-03" db="EMBL/GenBank/DDBJ databases">
        <authorList>
            <person name="Sayadi A."/>
        </authorList>
    </citation>
    <scope>NUCLEOTIDE SEQUENCE</scope>
</reference>
<keyword evidence="2" id="KW-0732">Signal</keyword>
<keyword evidence="1" id="KW-0812">Transmembrane</keyword>
<feature type="transmembrane region" description="Helical" evidence="1">
    <location>
        <begin position="277"/>
        <end position="299"/>
    </location>
</feature>
<sequence>MKAVFVAIVALALVSIAVAAPGPVKQAAKAVGAGKVGIAGLDGIGDVVKNLGAANKEITAKVAATLGVDTAVAEAIIAAIGWSAVPALIAGAAFPLGPGLKPWPVADPAKLAIPVLAVLALLGAQGDAVVPLVAAEAAPVAIAEASPAIISSAISSLPAVLTKLNLPLFLSFPIFFAIFSALAPVLLAAPAAVAPAAVAALLPAPFAVAKFTTPFPFGYGLPVVKPEIAALLKLLKLRFNIGFFAPFIVIAALPLLTLFSLSRLWATPLAAFFGNSFFPGSALTAAFGVDVLHNVIIAANKFIQ</sequence>
<dbReference type="OrthoDB" id="10671852at2759"/>
<organism evidence="3 4">
    <name type="scientific">Acanthoscelides obtectus</name>
    <name type="common">Bean weevil</name>
    <name type="synonym">Bruchus obtectus</name>
    <dbReference type="NCBI Taxonomy" id="200917"/>
    <lineage>
        <taxon>Eukaryota</taxon>
        <taxon>Metazoa</taxon>
        <taxon>Ecdysozoa</taxon>
        <taxon>Arthropoda</taxon>
        <taxon>Hexapoda</taxon>
        <taxon>Insecta</taxon>
        <taxon>Pterygota</taxon>
        <taxon>Neoptera</taxon>
        <taxon>Endopterygota</taxon>
        <taxon>Coleoptera</taxon>
        <taxon>Polyphaga</taxon>
        <taxon>Cucujiformia</taxon>
        <taxon>Chrysomeloidea</taxon>
        <taxon>Chrysomelidae</taxon>
        <taxon>Bruchinae</taxon>
        <taxon>Bruchini</taxon>
        <taxon>Acanthoscelides</taxon>
    </lineage>
</organism>
<evidence type="ECO:0000313" key="4">
    <source>
        <dbReference type="Proteomes" id="UP001152888"/>
    </source>
</evidence>
<dbReference type="EMBL" id="CAKOFQ010007734">
    <property type="protein sequence ID" value="CAH2007112.1"/>
    <property type="molecule type" value="Genomic_DNA"/>
</dbReference>
<evidence type="ECO:0000256" key="2">
    <source>
        <dbReference type="SAM" id="SignalP"/>
    </source>
</evidence>
<name>A0A9P0Q1I4_ACAOB</name>
<proteinExistence type="predicted"/>
<feature type="transmembrane region" description="Helical" evidence="1">
    <location>
        <begin position="168"/>
        <end position="186"/>
    </location>
</feature>
<dbReference type="Proteomes" id="UP001152888">
    <property type="component" value="Unassembled WGS sequence"/>
</dbReference>
<feature type="transmembrane region" description="Helical" evidence="1">
    <location>
        <begin position="140"/>
        <end position="161"/>
    </location>
</feature>
<accession>A0A9P0Q1I4</accession>
<gene>
    <name evidence="3" type="ORF">ACAOBT_LOCUS29487</name>
</gene>
<feature type="signal peptide" evidence="2">
    <location>
        <begin position="1"/>
        <end position="19"/>
    </location>
</feature>
<feature type="transmembrane region" description="Helical" evidence="1">
    <location>
        <begin position="75"/>
        <end position="99"/>
    </location>
</feature>